<dbReference type="PANTHER" id="PTHR10795">
    <property type="entry name" value="PROPROTEIN CONVERTASE SUBTILISIN/KEXIN"/>
    <property type="match status" value="1"/>
</dbReference>
<dbReference type="SUPFAM" id="SSF52743">
    <property type="entry name" value="Subtilisin-like"/>
    <property type="match status" value="1"/>
</dbReference>
<organism evidence="6 7">
    <name type="scientific">Protea cynaroides</name>
    <dbReference type="NCBI Taxonomy" id="273540"/>
    <lineage>
        <taxon>Eukaryota</taxon>
        <taxon>Viridiplantae</taxon>
        <taxon>Streptophyta</taxon>
        <taxon>Embryophyta</taxon>
        <taxon>Tracheophyta</taxon>
        <taxon>Spermatophyta</taxon>
        <taxon>Magnoliopsida</taxon>
        <taxon>Proteales</taxon>
        <taxon>Proteaceae</taxon>
        <taxon>Protea</taxon>
    </lineage>
</organism>
<evidence type="ECO:0000256" key="1">
    <source>
        <dbReference type="ARBA" id="ARBA00011073"/>
    </source>
</evidence>
<keyword evidence="2 4" id="KW-0732">Signal</keyword>
<comment type="caution">
    <text evidence="6">The sequence shown here is derived from an EMBL/GenBank/DDBJ whole genome shotgun (WGS) entry which is preliminary data.</text>
</comment>
<name>A0A9Q0H8L2_9MAGN</name>
<evidence type="ECO:0000313" key="6">
    <source>
        <dbReference type="EMBL" id="KAJ4961971.1"/>
    </source>
</evidence>
<keyword evidence="7" id="KW-1185">Reference proteome</keyword>
<dbReference type="GO" id="GO:0006508">
    <property type="term" value="P:proteolysis"/>
    <property type="evidence" value="ECO:0007669"/>
    <property type="project" value="InterPro"/>
</dbReference>
<feature type="chain" id="PRO_5040268515" description="Peptidase S8/S53 domain-containing protein" evidence="4">
    <location>
        <begin position="30"/>
        <end position="196"/>
    </location>
</feature>
<feature type="signal peptide" evidence="4">
    <location>
        <begin position="1"/>
        <end position="29"/>
    </location>
</feature>
<dbReference type="Proteomes" id="UP001141806">
    <property type="component" value="Unassembled WGS sequence"/>
</dbReference>
<dbReference type="InterPro" id="IPR022398">
    <property type="entry name" value="Peptidase_S8_His-AS"/>
</dbReference>
<dbReference type="InterPro" id="IPR000209">
    <property type="entry name" value="Peptidase_S8/S53_dom"/>
</dbReference>
<dbReference type="OrthoDB" id="4803627at2759"/>
<dbReference type="InterPro" id="IPR045051">
    <property type="entry name" value="SBT"/>
</dbReference>
<comment type="caution">
    <text evidence="3">Lacks conserved residue(s) required for the propagation of feature annotation.</text>
</comment>
<sequence length="196" mass="20961">MAILLSSSFSPLSLLVLIIAVCIHCGAIGEDRKVYIVYMGAVPENKYSPTSQHLSMLEEVLEKRTIYVAGDIIGHGTHIASTAAGNLVSDVGFYGLAEGNTRGGVPYARIAVYKVCNDYGQEDCPEYAILAAFDDAIADGVDIISISVGSSLAISIDSDSIAIGAFHAMEKSILHPTLQEMMDQVSRQLLVLHHGY</sequence>
<protein>
    <recommendedName>
        <fullName evidence="5">Peptidase S8/S53 domain-containing protein</fullName>
    </recommendedName>
</protein>
<evidence type="ECO:0000256" key="4">
    <source>
        <dbReference type="SAM" id="SignalP"/>
    </source>
</evidence>
<dbReference type="AlphaFoldDB" id="A0A9Q0H8L2"/>
<reference evidence="6" key="1">
    <citation type="journal article" date="2023" name="Plant J.">
        <title>The genome of the king protea, Protea cynaroides.</title>
        <authorList>
            <person name="Chang J."/>
            <person name="Duong T.A."/>
            <person name="Schoeman C."/>
            <person name="Ma X."/>
            <person name="Roodt D."/>
            <person name="Barker N."/>
            <person name="Li Z."/>
            <person name="Van de Peer Y."/>
            <person name="Mizrachi E."/>
        </authorList>
    </citation>
    <scope>NUCLEOTIDE SEQUENCE</scope>
    <source>
        <tissue evidence="6">Young leaves</tissue>
    </source>
</reference>
<dbReference type="EMBL" id="JAMYWD010000009">
    <property type="protein sequence ID" value="KAJ4961971.1"/>
    <property type="molecule type" value="Genomic_DNA"/>
</dbReference>
<accession>A0A9Q0H8L2</accession>
<dbReference type="Pfam" id="PF00082">
    <property type="entry name" value="Peptidase_S8"/>
    <property type="match status" value="1"/>
</dbReference>
<dbReference type="Gene3D" id="3.40.50.200">
    <property type="entry name" value="Peptidase S8/S53 domain"/>
    <property type="match status" value="1"/>
</dbReference>
<evidence type="ECO:0000259" key="5">
    <source>
        <dbReference type="Pfam" id="PF00082"/>
    </source>
</evidence>
<gene>
    <name evidence="6" type="ORF">NE237_021881</name>
</gene>
<proteinExistence type="inferred from homology"/>
<dbReference type="InterPro" id="IPR036852">
    <property type="entry name" value="Peptidase_S8/S53_dom_sf"/>
</dbReference>
<dbReference type="PROSITE" id="PS00137">
    <property type="entry name" value="SUBTILASE_HIS"/>
    <property type="match status" value="1"/>
</dbReference>
<comment type="similarity">
    <text evidence="1 3">Belongs to the peptidase S8 family.</text>
</comment>
<dbReference type="GO" id="GO:0004252">
    <property type="term" value="F:serine-type endopeptidase activity"/>
    <property type="evidence" value="ECO:0007669"/>
    <property type="project" value="InterPro"/>
</dbReference>
<evidence type="ECO:0000256" key="3">
    <source>
        <dbReference type="PROSITE-ProRule" id="PRU01240"/>
    </source>
</evidence>
<evidence type="ECO:0000256" key="2">
    <source>
        <dbReference type="ARBA" id="ARBA00022729"/>
    </source>
</evidence>
<feature type="domain" description="Peptidase S8/S53" evidence="5">
    <location>
        <begin position="66"/>
        <end position="173"/>
    </location>
</feature>
<dbReference type="PROSITE" id="PS51892">
    <property type="entry name" value="SUBTILASE"/>
    <property type="match status" value="1"/>
</dbReference>
<evidence type="ECO:0000313" key="7">
    <source>
        <dbReference type="Proteomes" id="UP001141806"/>
    </source>
</evidence>